<gene>
    <name evidence="1" type="ORF">CVS89_05160</name>
</gene>
<organism evidence="1 2">
    <name type="scientific">Campylobacter concisus</name>
    <dbReference type="NCBI Taxonomy" id="199"/>
    <lineage>
        <taxon>Bacteria</taxon>
        <taxon>Pseudomonadati</taxon>
        <taxon>Campylobacterota</taxon>
        <taxon>Epsilonproteobacteria</taxon>
        <taxon>Campylobacterales</taxon>
        <taxon>Campylobacteraceae</taxon>
        <taxon>Campylobacter</taxon>
    </lineage>
</organism>
<evidence type="ECO:0008006" key="3">
    <source>
        <dbReference type="Google" id="ProtNLM"/>
    </source>
</evidence>
<dbReference type="EMBL" id="CP049263">
    <property type="protein sequence ID" value="QPH97660.1"/>
    <property type="molecule type" value="Genomic_DNA"/>
</dbReference>
<accession>A0A7S9RTL7</accession>
<dbReference type="AlphaFoldDB" id="A0A7S9RTL7"/>
<dbReference type="Proteomes" id="UP000594571">
    <property type="component" value="Chromosome"/>
</dbReference>
<protein>
    <recommendedName>
        <fullName evidence="3">Transformation system protein</fullName>
    </recommendedName>
</protein>
<proteinExistence type="predicted"/>
<reference evidence="1 2" key="1">
    <citation type="journal article" date="2018" name="Emerg. Microbes Infect.">
        <title>Genomic analysis of oral Campylobacter concisus strains identified a potential bacterial molecular marker associated with active Crohn's disease.</title>
        <authorList>
            <person name="Liu F."/>
            <person name="Ma R."/>
            <person name="Tay C.Y.A."/>
            <person name="Octavia S."/>
            <person name="Lan R."/>
            <person name="Chung H.K.L."/>
            <person name="Riordan S.M."/>
            <person name="Grimm M.C."/>
            <person name="Leong R.W."/>
            <person name="Tanaka M.M."/>
            <person name="Connor S."/>
            <person name="Zhang L."/>
        </authorList>
    </citation>
    <scope>NUCLEOTIDE SEQUENCE [LARGE SCALE GENOMIC DNA]</scope>
    <source>
        <strain evidence="1 2">H16O-S1</strain>
    </source>
</reference>
<dbReference type="RefSeq" id="WP_103589670.1">
    <property type="nucleotide sequence ID" value="NZ_CABPUH010000005.1"/>
</dbReference>
<reference evidence="1 2" key="2">
    <citation type="journal article" date="2020" name="Microb. Genom.">
        <title>Analysis of complete Campylobacter concisus genomes identifies genomospecies features, secretion systems and novel plasmids and their association with severe ulcerative colitis.</title>
        <authorList>
            <person name="Liu F."/>
            <person name="Chen S."/>
            <person name="Luu L.D.W."/>
            <person name="Lee S.A."/>
            <person name="Tay A.C.Y."/>
            <person name="Wu R."/>
            <person name="Riordan S.M."/>
            <person name="Lan R."/>
            <person name="Liu L."/>
            <person name="Zhang L."/>
        </authorList>
    </citation>
    <scope>NUCLEOTIDE SEQUENCE [LARGE SCALE GENOMIC DNA]</scope>
    <source>
        <strain evidence="1 2">H16O-S1</strain>
    </source>
</reference>
<evidence type="ECO:0000313" key="1">
    <source>
        <dbReference type="EMBL" id="QPH97660.1"/>
    </source>
</evidence>
<name>A0A7S9RTL7_9BACT</name>
<evidence type="ECO:0000313" key="2">
    <source>
        <dbReference type="Proteomes" id="UP000594571"/>
    </source>
</evidence>
<sequence length="137" mass="15443">MKRGILLAFLSFSVICANQFQNETSSYDKIFEKIKEKRSGLNAIELASVKDPFKQESLKPKVDQNRSNEYQSSRGLSLKAILLNKANINSKWYSVGDIVDEYKLTAVTRNSVVLIKGDEKQELTLKNGSKNVGIKIK</sequence>